<feature type="region of interest" description="Disordered" evidence="2">
    <location>
        <begin position="103"/>
        <end position="123"/>
    </location>
</feature>
<keyword evidence="1" id="KW-0418">Kinase</keyword>
<keyword evidence="5" id="KW-1185">Reference proteome</keyword>
<dbReference type="PANTHER" id="PTHR35526:SF3">
    <property type="entry name" value="ANTI-SIGMA-F FACTOR RSBW"/>
    <property type="match status" value="1"/>
</dbReference>
<dbReference type="Gene3D" id="3.30.750.24">
    <property type="entry name" value="STAS domain"/>
    <property type="match status" value="1"/>
</dbReference>
<accession>A0A1A9A416</accession>
<dbReference type="PROSITE" id="PS50801">
    <property type="entry name" value="STAS"/>
    <property type="match status" value="1"/>
</dbReference>
<dbReference type="Proteomes" id="UP000198765">
    <property type="component" value="Chromosome I"/>
</dbReference>
<gene>
    <name evidence="4" type="ORF">GA0070621_3853</name>
</gene>
<dbReference type="Gene3D" id="3.30.565.10">
    <property type="entry name" value="Histidine kinase-like ATPase, C-terminal domain"/>
    <property type="match status" value="1"/>
</dbReference>
<dbReference type="EMBL" id="LT594324">
    <property type="protein sequence ID" value="SBT50848.1"/>
    <property type="molecule type" value="Genomic_DNA"/>
</dbReference>
<dbReference type="InterPro" id="IPR002645">
    <property type="entry name" value="STAS_dom"/>
</dbReference>
<feature type="compositionally biased region" description="Low complexity" evidence="2">
    <location>
        <begin position="112"/>
        <end position="121"/>
    </location>
</feature>
<evidence type="ECO:0000313" key="4">
    <source>
        <dbReference type="EMBL" id="SBT50848.1"/>
    </source>
</evidence>
<feature type="domain" description="STAS" evidence="3">
    <location>
        <begin position="25"/>
        <end position="103"/>
    </location>
</feature>
<dbReference type="InterPro" id="IPR050267">
    <property type="entry name" value="Anti-sigma-factor_SerPK"/>
</dbReference>
<dbReference type="PATRIC" id="fig|299146.4.peg.3991"/>
<evidence type="ECO:0000259" key="3">
    <source>
        <dbReference type="PROSITE" id="PS50801"/>
    </source>
</evidence>
<proteinExistence type="predicted"/>
<sequence>MRRADRPDAPTGAGGHNGPIMPTELRCLVETDESSPVVRLTGVLDRAGVDGVRDALLARLWRRPGPVIVDLSAVRIADPEARTVVDDVRRAVAEWPATGLLVLDPPGPVDPGAPADPSGPVEPDAPVFPSLDRARAALAGAPPTAVLTADLPPVAVAAREARALVTDGCVRWGVPELVEPACIAVTEMVNNVVAHAGTPMTVRVAPRDDDARSPRGLRLAVRDGSTRPPAYAGLAPLTSIGGRGLLLIDTVARRWGSTPLPDGKVVWCVLHAEDEAARRG</sequence>
<reference evidence="4 5" key="1">
    <citation type="submission" date="2016-06" db="EMBL/GenBank/DDBJ databases">
        <authorList>
            <person name="Kjaerup R.B."/>
            <person name="Dalgaard T.S."/>
            <person name="Juul-Madsen H.R."/>
        </authorList>
    </citation>
    <scope>NUCLEOTIDE SEQUENCE [LARGE SCALE GENOMIC DNA]</scope>
    <source>
        <strain evidence="4 5">DSM 45248</strain>
    </source>
</reference>
<dbReference type="InterPro" id="IPR036890">
    <property type="entry name" value="HATPase_C_sf"/>
</dbReference>
<evidence type="ECO:0000256" key="2">
    <source>
        <dbReference type="SAM" id="MobiDB-lite"/>
    </source>
</evidence>
<evidence type="ECO:0000313" key="5">
    <source>
        <dbReference type="Proteomes" id="UP000198765"/>
    </source>
</evidence>
<dbReference type="AlphaFoldDB" id="A0A1A9A416"/>
<dbReference type="InterPro" id="IPR003594">
    <property type="entry name" value="HATPase_dom"/>
</dbReference>
<evidence type="ECO:0000256" key="1">
    <source>
        <dbReference type="ARBA" id="ARBA00022527"/>
    </source>
</evidence>
<dbReference type="GO" id="GO:0004674">
    <property type="term" value="F:protein serine/threonine kinase activity"/>
    <property type="evidence" value="ECO:0007669"/>
    <property type="project" value="UniProtKB-KW"/>
</dbReference>
<dbReference type="PANTHER" id="PTHR35526">
    <property type="entry name" value="ANTI-SIGMA-F FACTOR RSBW-RELATED"/>
    <property type="match status" value="1"/>
</dbReference>
<dbReference type="CDD" id="cd16936">
    <property type="entry name" value="HATPase_RsbW-like"/>
    <property type="match status" value="1"/>
</dbReference>
<keyword evidence="1" id="KW-0808">Transferase</keyword>
<protein>
    <recommendedName>
        <fullName evidence="3">STAS domain-containing protein</fullName>
    </recommendedName>
</protein>
<dbReference type="Pfam" id="PF13581">
    <property type="entry name" value="HATPase_c_2"/>
    <property type="match status" value="1"/>
</dbReference>
<organism evidence="4 5">
    <name type="scientific">Micromonospora narathiwatensis</name>
    <dbReference type="NCBI Taxonomy" id="299146"/>
    <lineage>
        <taxon>Bacteria</taxon>
        <taxon>Bacillati</taxon>
        <taxon>Actinomycetota</taxon>
        <taxon>Actinomycetes</taxon>
        <taxon>Micromonosporales</taxon>
        <taxon>Micromonosporaceae</taxon>
        <taxon>Micromonospora</taxon>
    </lineage>
</organism>
<name>A0A1A9A416_9ACTN</name>
<keyword evidence="1" id="KW-0723">Serine/threonine-protein kinase</keyword>
<dbReference type="SUPFAM" id="SSF52091">
    <property type="entry name" value="SpoIIaa-like"/>
    <property type="match status" value="1"/>
</dbReference>
<feature type="region of interest" description="Disordered" evidence="2">
    <location>
        <begin position="1"/>
        <end position="21"/>
    </location>
</feature>
<dbReference type="InterPro" id="IPR036513">
    <property type="entry name" value="STAS_dom_sf"/>
</dbReference>